<dbReference type="NCBIfam" id="TIGR02605">
    <property type="entry name" value="CxxC_CxxC_SSSS"/>
    <property type="match status" value="1"/>
</dbReference>
<protein>
    <submittedName>
        <fullName evidence="3">Zinc ribbon domain-containing protein</fullName>
    </submittedName>
</protein>
<name>A0A6N6N4D0_9BACT</name>
<organism evidence="3 4">
    <name type="scientific">Pseudodesulfovibrio senegalensis</name>
    <dbReference type="NCBI Taxonomy" id="1721087"/>
    <lineage>
        <taxon>Bacteria</taxon>
        <taxon>Pseudomonadati</taxon>
        <taxon>Thermodesulfobacteriota</taxon>
        <taxon>Desulfovibrionia</taxon>
        <taxon>Desulfovibrionales</taxon>
        <taxon>Desulfovibrionaceae</taxon>
    </lineage>
</organism>
<gene>
    <name evidence="3" type="ORF">F8A88_01160</name>
</gene>
<reference evidence="3 4" key="1">
    <citation type="journal article" date="2017" name="Int. J. Syst. Evol. Microbiol.">
        <title>Desulfovibrio senegalensis sp. nov., a mesophilic sulfate reducer isolated from marine sediment.</title>
        <authorList>
            <person name="Thioye A."/>
            <person name="Gam Z.B.A."/>
            <person name="Mbengue M."/>
            <person name="Cayol J.L."/>
            <person name="Joseph-Bartoli M."/>
            <person name="Toure-Kane C."/>
            <person name="Labat M."/>
        </authorList>
    </citation>
    <scope>NUCLEOTIDE SEQUENCE [LARGE SCALE GENOMIC DNA]</scope>
    <source>
        <strain evidence="3 4">DSM 101509</strain>
    </source>
</reference>
<proteinExistence type="predicted"/>
<comment type="caution">
    <text evidence="3">The sequence shown here is derived from an EMBL/GenBank/DDBJ whole genome shotgun (WGS) entry which is preliminary data.</text>
</comment>
<evidence type="ECO:0000256" key="1">
    <source>
        <dbReference type="SAM" id="MobiDB-lite"/>
    </source>
</evidence>
<dbReference type="Pfam" id="PF09723">
    <property type="entry name" value="Zn_ribbon_8"/>
    <property type="match status" value="1"/>
</dbReference>
<dbReference type="SMART" id="SM00834">
    <property type="entry name" value="CxxC_CXXC_SSSS"/>
    <property type="match status" value="1"/>
</dbReference>
<dbReference type="RefSeq" id="WP_151149104.1">
    <property type="nucleotide sequence ID" value="NZ_WAIE01000001.1"/>
</dbReference>
<accession>A0A6N6N4D0</accession>
<dbReference type="OrthoDB" id="9813321at2"/>
<dbReference type="PANTHER" id="PTHR34404">
    <property type="entry name" value="REGULATORY PROTEIN, FMDB FAMILY"/>
    <property type="match status" value="1"/>
</dbReference>
<evidence type="ECO:0000259" key="2">
    <source>
        <dbReference type="SMART" id="SM00834"/>
    </source>
</evidence>
<evidence type="ECO:0000313" key="3">
    <source>
        <dbReference type="EMBL" id="KAB1442914.1"/>
    </source>
</evidence>
<dbReference type="AlphaFoldDB" id="A0A6N6N4D0"/>
<dbReference type="InterPro" id="IPR013429">
    <property type="entry name" value="Regulatory_FmdB_Zinc_ribbon"/>
</dbReference>
<feature type="region of interest" description="Disordered" evidence="1">
    <location>
        <begin position="58"/>
        <end position="106"/>
    </location>
</feature>
<dbReference type="PANTHER" id="PTHR34404:SF2">
    <property type="entry name" value="CONSERVED SERINE RICH PROTEIN"/>
    <property type="match status" value="1"/>
</dbReference>
<feature type="domain" description="Putative regulatory protein FmdB zinc ribbon" evidence="2">
    <location>
        <begin position="1"/>
        <end position="41"/>
    </location>
</feature>
<dbReference type="EMBL" id="WAIE01000001">
    <property type="protein sequence ID" value="KAB1442914.1"/>
    <property type="molecule type" value="Genomic_DNA"/>
</dbReference>
<dbReference type="Proteomes" id="UP000438699">
    <property type="component" value="Unassembled WGS sequence"/>
</dbReference>
<sequence length="106" mass="11062">MPIYEYKCEKCGHVFEEWQSGFEERELPCPKCEAGSKRLISNTSFVLKGTGWYVTDYAGKNPSNGSSDEAGGAESNASDAGSADASAQTASSDTDTSSATAADSAS</sequence>
<evidence type="ECO:0000313" key="4">
    <source>
        <dbReference type="Proteomes" id="UP000438699"/>
    </source>
</evidence>
<feature type="compositionally biased region" description="Low complexity" evidence="1">
    <location>
        <begin position="70"/>
        <end position="106"/>
    </location>
</feature>
<keyword evidence="4" id="KW-1185">Reference proteome</keyword>